<evidence type="ECO:0000313" key="2">
    <source>
        <dbReference type="EMBL" id="TCM67518.1"/>
    </source>
</evidence>
<reference evidence="2 3" key="1">
    <citation type="submission" date="2019-03" db="EMBL/GenBank/DDBJ databases">
        <title>Genomic analyses of the natural microbiome of Caenorhabditis elegans.</title>
        <authorList>
            <person name="Samuel B."/>
        </authorList>
    </citation>
    <scope>NUCLEOTIDE SEQUENCE [LARGE SCALE GENOMIC DNA]</scope>
    <source>
        <strain evidence="2 3">JUb89</strain>
    </source>
</reference>
<dbReference type="SMART" id="SM00530">
    <property type="entry name" value="HTH_XRE"/>
    <property type="match status" value="1"/>
</dbReference>
<proteinExistence type="predicted"/>
<comment type="caution">
    <text evidence="2">The sequence shown here is derived from an EMBL/GenBank/DDBJ whole genome shotgun (WGS) entry which is preliminary data.</text>
</comment>
<protein>
    <submittedName>
        <fullName evidence="2">Helix-turn-helix protein</fullName>
    </submittedName>
</protein>
<evidence type="ECO:0000313" key="3">
    <source>
        <dbReference type="Proteomes" id="UP000294963"/>
    </source>
</evidence>
<dbReference type="PROSITE" id="PS50943">
    <property type="entry name" value="HTH_CROC1"/>
    <property type="match status" value="1"/>
</dbReference>
<dbReference type="InterPro" id="IPR001387">
    <property type="entry name" value="Cro/C1-type_HTH"/>
</dbReference>
<organism evidence="2 3">
    <name type="scientific">Acinetobacter calcoaceticus</name>
    <dbReference type="NCBI Taxonomy" id="471"/>
    <lineage>
        <taxon>Bacteria</taxon>
        <taxon>Pseudomonadati</taxon>
        <taxon>Pseudomonadota</taxon>
        <taxon>Gammaproteobacteria</taxon>
        <taxon>Moraxellales</taxon>
        <taxon>Moraxellaceae</taxon>
        <taxon>Acinetobacter</taxon>
        <taxon>Acinetobacter calcoaceticus/baumannii complex</taxon>
    </lineage>
</organism>
<dbReference type="CDD" id="cd00093">
    <property type="entry name" value="HTH_XRE"/>
    <property type="match status" value="1"/>
</dbReference>
<dbReference type="GO" id="GO:0003677">
    <property type="term" value="F:DNA binding"/>
    <property type="evidence" value="ECO:0007669"/>
    <property type="project" value="InterPro"/>
</dbReference>
<dbReference type="Proteomes" id="UP000294963">
    <property type="component" value="Unassembled WGS sequence"/>
</dbReference>
<feature type="domain" description="HTH cro/C1-type" evidence="1">
    <location>
        <begin position="109"/>
        <end position="160"/>
    </location>
</feature>
<keyword evidence="3" id="KW-1185">Reference proteome</keyword>
<accession>A0A4V2R187</accession>
<dbReference type="SUPFAM" id="SSF47413">
    <property type="entry name" value="lambda repressor-like DNA-binding domains"/>
    <property type="match status" value="1"/>
</dbReference>
<dbReference type="InterPro" id="IPR010982">
    <property type="entry name" value="Lambda_DNA-bd_dom_sf"/>
</dbReference>
<evidence type="ECO:0000259" key="1">
    <source>
        <dbReference type="PROSITE" id="PS50943"/>
    </source>
</evidence>
<name>A0A4V2R187_ACICA</name>
<dbReference type="EMBL" id="SLVJ01000008">
    <property type="protein sequence ID" value="TCM67518.1"/>
    <property type="molecule type" value="Genomic_DNA"/>
</dbReference>
<gene>
    <name evidence="2" type="ORF">EC844_10832</name>
</gene>
<dbReference type="AlphaFoldDB" id="A0A4V2R187"/>
<sequence length="422" mass="48874">MTFPYPQLSTLYLPNLAYQQRLYTKPLHQHLHRTFPYEGHYGSQSSALTYFKLLKINLLNKFITTQPHKYSIFQLAPLVIHPDPSQNNPLNLQLNLLNKVNHMNTSAYIELALKQLGCTQKELAARLSVSTTQISKWKKGEYISADMREKIKKLLAIDDYEPEFILLTHGLEQAQKWDKLIHYLADLAQQGAETGYKTIPLHDELNILNWQTLSTLKKMGVDLPQQFPIELDINYDPENEEEFETVIEIISTNPYSVLINNIFESLNDVYGFYNAYIYDYIYDDDLDLESTEACNIEDRLLELAASKLDKSPLCSALNFENFKFITKNTYADWINIVKDKAFRAGIPLRAELMNLVYSSHDEIGHEAEAENLGFNKNNIHPDIYMNELLVGMRMIHQVLPAILKKLEINDFEIDGSDLRMRK</sequence>
<dbReference type="Pfam" id="PF01381">
    <property type="entry name" value="HTH_3"/>
    <property type="match status" value="1"/>
</dbReference>
<dbReference type="Gene3D" id="1.10.260.40">
    <property type="entry name" value="lambda repressor-like DNA-binding domains"/>
    <property type="match status" value="1"/>
</dbReference>